<protein>
    <submittedName>
        <fullName evidence="1">Uncharacterized protein</fullName>
    </submittedName>
</protein>
<name>A0A9P0HD48_NEZVI</name>
<organism evidence="1 2">
    <name type="scientific">Nezara viridula</name>
    <name type="common">Southern green stink bug</name>
    <name type="synonym">Cimex viridulus</name>
    <dbReference type="NCBI Taxonomy" id="85310"/>
    <lineage>
        <taxon>Eukaryota</taxon>
        <taxon>Metazoa</taxon>
        <taxon>Ecdysozoa</taxon>
        <taxon>Arthropoda</taxon>
        <taxon>Hexapoda</taxon>
        <taxon>Insecta</taxon>
        <taxon>Pterygota</taxon>
        <taxon>Neoptera</taxon>
        <taxon>Paraneoptera</taxon>
        <taxon>Hemiptera</taxon>
        <taxon>Heteroptera</taxon>
        <taxon>Panheteroptera</taxon>
        <taxon>Pentatomomorpha</taxon>
        <taxon>Pentatomoidea</taxon>
        <taxon>Pentatomidae</taxon>
        <taxon>Pentatominae</taxon>
        <taxon>Nezara</taxon>
    </lineage>
</organism>
<reference evidence="1" key="1">
    <citation type="submission" date="2022-01" db="EMBL/GenBank/DDBJ databases">
        <authorList>
            <person name="King R."/>
        </authorList>
    </citation>
    <scope>NUCLEOTIDE SEQUENCE</scope>
</reference>
<evidence type="ECO:0000313" key="1">
    <source>
        <dbReference type="EMBL" id="CAH1399783.1"/>
    </source>
</evidence>
<dbReference type="Proteomes" id="UP001152798">
    <property type="component" value="Chromosome 4"/>
</dbReference>
<dbReference type="AlphaFoldDB" id="A0A9P0HD48"/>
<accession>A0A9P0HD48</accession>
<proteinExistence type="predicted"/>
<dbReference type="EMBL" id="OV725080">
    <property type="protein sequence ID" value="CAH1399783.1"/>
    <property type="molecule type" value="Genomic_DNA"/>
</dbReference>
<evidence type="ECO:0000313" key="2">
    <source>
        <dbReference type="Proteomes" id="UP001152798"/>
    </source>
</evidence>
<sequence>MNMPEPLLLLLQHKAFSRLSVRSGTRCKILPEDGAHVLRENAPFTSAWKKNPLCSIPGGPVYSLAGVDAPRGRPLSLYTAG</sequence>
<gene>
    <name evidence="1" type="ORF">NEZAVI_LOCUS9162</name>
</gene>
<keyword evidence="2" id="KW-1185">Reference proteome</keyword>